<dbReference type="RefSeq" id="WP_267281234.1">
    <property type="nucleotide sequence ID" value="NZ_JAOVZV010000008.1"/>
</dbReference>
<dbReference type="EMBL" id="JAOVZV010000008">
    <property type="protein sequence ID" value="MCX8532685.1"/>
    <property type="molecule type" value="Genomic_DNA"/>
</dbReference>
<name>A0ABT3Y3G1_9FLAO</name>
<proteinExistence type="predicted"/>
<sequence>MQLWIKNYPKKAEDFPIFQQRTKQQQQSDSKIQFLPLVGNAFLQEYWCNHIENIFRLWLLEYFEMRLRFYF</sequence>
<evidence type="ECO:0000313" key="2">
    <source>
        <dbReference type="Proteomes" id="UP001070176"/>
    </source>
</evidence>
<organism evidence="1 2">
    <name type="scientific">Chryseobacterium luquanense</name>
    <dbReference type="NCBI Taxonomy" id="2983766"/>
    <lineage>
        <taxon>Bacteria</taxon>
        <taxon>Pseudomonadati</taxon>
        <taxon>Bacteroidota</taxon>
        <taxon>Flavobacteriia</taxon>
        <taxon>Flavobacteriales</taxon>
        <taxon>Weeksellaceae</taxon>
        <taxon>Chryseobacterium group</taxon>
        <taxon>Chryseobacterium</taxon>
    </lineage>
</organism>
<keyword evidence="2" id="KW-1185">Reference proteome</keyword>
<evidence type="ECO:0000313" key="1">
    <source>
        <dbReference type="EMBL" id="MCX8532685.1"/>
    </source>
</evidence>
<protein>
    <submittedName>
        <fullName evidence="1">Uncharacterized protein</fullName>
    </submittedName>
</protein>
<accession>A0ABT3Y3G1</accession>
<reference evidence="1" key="1">
    <citation type="submission" date="2022-10" db="EMBL/GenBank/DDBJ databases">
        <title>Chryseobacterium sp. nov., a novel bacterial species.</title>
        <authorList>
            <person name="Cao Y."/>
        </authorList>
    </citation>
    <scope>NUCLEOTIDE SEQUENCE</scope>
    <source>
        <strain evidence="1">KC 927</strain>
    </source>
</reference>
<dbReference type="Proteomes" id="UP001070176">
    <property type="component" value="Unassembled WGS sequence"/>
</dbReference>
<comment type="caution">
    <text evidence="1">The sequence shown here is derived from an EMBL/GenBank/DDBJ whole genome shotgun (WGS) entry which is preliminary data.</text>
</comment>
<gene>
    <name evidence="1" type="ORF">OEA66_09995</name>
</gene>